<protein>
    <submittedName>
        <fullName evidence="3">Uncharacterized protein</fullName>
    </submittedName>
</protein>
<proteinExistence type="predicted"/>
<dbReference type="Gene3D" id="1.25.40.20">
    <property type="entry name" value="Ankyrin repeat-containing domain"/>
    <property type="match status" value="1"/>
</dbReference>
<feature type="chain" id="PRO_5042106683" evidence="2">
    <location>
        <begin position="28"/>
        <end position="429"/>
    </location>
</feature>
<dbReference type="InterPro" id="IPR002110">
    <property type="entry name" value="Ankyrin_rpt"/>
</dbReference>
<dbReference type="PROSITE" id="PS50088">
    <property type="entry name" value="ANK_REPEAT"/>
    <property type="match status" value="1"/>
</dbReference>
<evidence type="ECO:0000313" key="3">
    <source>
        <dbReference type="EMBL" id="CAJ1959157.1"/>
    </source>
</evidence>
<dbReference type="InterPro" id="IPR036770">
    <property type="entry name" value="Ankyrin_rpt-contain_sf"/>
</dbReference>
<keyword evidence="1" id="KW-0040">ANK repeat</keyword>
<dbReference type="EMBL" id="CAKOGP040001981">
    <property type="protein sequence ID" value="CAJ1959157.1"/>
    <property type="molecule type" value="Genomic_DNA"/>
</dbReference>
<sequence length="429" mass="48417">MVPSSSSSLLCCLVLLTIGCQFHAVESTVDTIRAVNYYSAEDDASWAIHTPNVTTVIGQHKQKLYHDFIANCHKAVAEHKEEDPQLCSENEEYRMYMNKYQPPSMHNYTKNGFAKIRAPKKMFDLISKFWNANKGKDKTEWPHLTTYHNLWDSPPTVTLLNEDVNEGGGQELMNELFAEAKKVVEEWTGQELRPVSLYGIRLYHNGSILAPHVDRNPLISSAIINVAQDVNEEWPLEVYGHDGVATNVTMAPGDMVLYESHSVIHGRPFPLNGDFYANIFVHFEPLGPKDEPLETYDPDLDLPPYLIPGSGWVTQWRKEHTKGWYEETFDVVKAANVGDLVVLETIAENYPNDLEDKDDLGWEALHLAVKAGHLEAVELLIDYEVDINSVVNDGATALSIARQFLKEGHPITQFLMDNGAIDPLEEDEL</sequence>
<dbReference type="AlphaFoldDB" id="A0AAD2G0S8"/>
<dbReference type="Proteomes" id="UP001295423">
    <property type="component" value="Unassembled WGS sequence"/>
</dbReference>
<dbReference type="SUPFAM" id="SSF48403">
    <property type="entry name" value="Ankyrin repeat"/>
    <property type="match status" value="1"/>
</dbReference>
<comment type="caution">
    <text evidence="3">The sequence shown here is derived from an EMBL/GenBank/DDBJ whole genome shotgun (WGS) entry which is preliminary data.</text>
</comment>
<reference evidence="3" key="1">
    <citation type="submission" date="2023-08" db="EMBL/GenBank/DDBJ databases">
        <authorList>
            <person name="Audoor S."/>
            <person name="Bilcke G."/>
        </authorList>
    </citation>
    <scope>NUCLEOTIDE SEQUENCE</scope>
</reference>
<dbReference type="PROSITE" id="PS50297">
    <property type="entry name" value="ANK_REP_REGION"/>
    <property type="match status" value="1"/>
</dbReference>
<accession>A0AAD2G0S8</accession>
<name>A0AAD2G0S8_9STRA</name>
<dbReference type="Pfam" id="PF12796">
    <property type="entry name" value="Ank_2"/>
    <property type="match status" value="1"/>
</dbReference>
<keyword evidence="4" id="KW-1185">Reference proteome</keyword>
<gene>
    <name evidence="3" type="ORF">CYCCA115_LOCUS17580</name>
</gene>
<feature type="signal peptide" evidence="2">
    <location>
        <begin position="1"/>
        <end position="27"/>
    </location>
</feature>
<evidence type="ECO:0000313" key="4">
    <source>
        <dbReference type="Proteomes" id="UP001295423"/>
    </source>
</evidence>
<evidence type="ECO:0000256" key="1">
    <source>
        <dbReference type="PROSITE-ProRule" id="PRU00023"/>
    </source>
</evidence>
<feature type="repeat" description="ANK" evidence="1">
    <location>
        <begin position="360"/>
        <end position="392"/>
    </location>
</feature>
<evidence type="ECO:0000256" key="2">
    <source>
        <dbReference type="SAM" id="SignalP"/>
    </source>
</evidence>
<dbReference type="SMART" id="SM00248">
    <property type="entry name" value="ANK"/>
    <property type="match status" value="2"/>
</dbReference>
<organism evidence="3 4">
    <name type="scientific">Cylindrotheca closterium</name>
    <dbReference type="NCBI Taxonomy" id="2856"/>
    <lineage>
        <taxon>Eukaryota</taxon>
        <taxon>Sar</taxon>
        <taxon>Stramenopiles</taxon>
        <taxon>Ochrophyta</taxon>
        <taxon>Bacillariophyta</taxon>
        <taxon>Bacillariophyceae</taxon>
        <taxon>Bacillariophycidae</taxon>
        <taxon>Bacillariales</taxon>
        <taxon>Bacillariaceae</taxon>
        <taxon>Cylindrotheca</taxon>
    </lineage>
</organism>
<keyword evidence="2" id="KW-0732">Signal</keyword>